<comment type="caution">
    <text evidence="2">The sequence shown here is derived from an EMBL/GenBank/DDBJ whole genome shotgun (WGS) entry which is preliminary data.</text>
</comment>
<gene>
    <name evidence="2" type="ORF">AAEO50_00275</name>
</gene>
<dbReference type="InterPro" id="IPR036281">
    <property type="entry name" value="SinR/SinI_dimer_dom_sf"/>
</dbReference>
<evidence type="ECO:0000313" key="3">
    <source>
        <dbReference type="Proteomes" id="UP001389717"/>
    </source>
</evidence>
<dbReference type="EMBL" id="JBBYAF010000001">
    <property type="protein sequence ID" value="MEL3970703.1"/>
    <property type="molecule type" value="Genomic_DNA"/>
</dbReference>
<sequence>MDKRELDLEWIELVKQALDAGISKKDIREYLQSHSQKAANEYKIV</sequence>
<feature type="domain" description="Sin" evidence="1">
    <location>
        <begin position="1"/>
        <end position="35"/>
    </location>
</feature>
<keyword evidence="3" id="KW-1185">Reference proteome</keyword>
<dbReference type="Proteomes" id="UP001389717">
    <property type="component" value="Unassembled WGS sequence"/>
</dbReference>
<organism evidence="2 3">
    <name type="scientific">Rossellomorea oryzaecorticis</name>
    <dbReference type="NCBI Taxonomy" id="1396505"/>
    <lineage>
        <taxon>Bacteria</taxon>
        <taxon>Bacillati</taxon>
        <taxon>Bacillota</taxon>
        <taxon>Bacilli</taxon>
        <taxon>Bacillales</taxon>
        <taxon>Bacillaceae</taxon>
        <taxon>Rossellomorea</taxon>
    </lineage>
</organism>
<dbReference type="Pfam" id="PF08671">
    <property type="entry name" value="SinI"/>
    <property type="match status" value="1"/>
</dbReference>
<dbReference type="InterPro" id="IPR010981">
    <property type="entry name" value="SinR/SinI_dimer_dom"/>
</dbReference>
<evidence type="ECO:0000259" key="1">
    <source>
        <dbReference type="PROSITE" id="PS51500"/>
    </source>
</evidence>
<accession>A0ABU9K4R5</accession>
<proteinExistence type="predicted"/>
<dbReference type="SUPFAM" id="SSF47406">
    <property type="entry name" value="SinR repressor dimerisation domain-like"/>
    <property type="match status" value="1"/>
</dbReference>
<dbReference type="PROSITE" id="PS51500">
    <property type="entry name" value="SIN"/>
    <property type="match status" value="1"/>
</dbReference>
<dbReference type="RefSeq" id="WP_341979188.1">
    <property type="nucleotide sequence ID" value="NZ_JBBYAF010000001.1"/>
</dbReference>
<reference evidence="2 3" key="1">
    <citation type="submission" date="2024-04" db="EMBL/GenBank/DDBJ databases">
        <title>Bacillus oryzaecorticis sp. nov., a moderately halophilic bacterium isolated from rice husks.</title>
        <authorList>
            <person name="Zhu H.-S."/>
        </authorList>
    </citation>
    <scope>NUCLEOTIDE SEQUENCE [LARGE SCALE GENOMIC DNA]</scope>
    <source>
        <strain evidence="2 3">ZC255</strain>
    </source>
</reference>
<name>A0ABU9K4R5_9BACI</name>
<protein>
    <submittedName>
        <fullName evidence="2">Anti-repressor SinI family protein</fullName>
    </submittedName>
</protein>
<evidence type="ECO:0000313" key="2">
    <source>
        <dbReference type="EMBL" id="MEL3970703.1"/>
    </source>
</evidence>